<evidence type="ECO:0000259" key="1">
    <source>
        <dbReference type="Pfam" id="PF01636"/>
    </source>
</evidence>
<dbReference type="CDD" id="cd05151">
    <property type="entry name" value="ChoK-like"/>
    <property type="match status" value="1"/>
</dbReference>
<dbReference type="InterPro" id="IPR002575">
    <property type="entry name" value="Aminoglycoside_PTrfase"/>
</dbReference>
<dbReference type="RefSeq" id="WP_153240379.1">
    <property type="nucleotide sequence ID" value="NZ_CP036422.1"/>
</dbReference>
<dbReference type="AlphaFoldDB" id="A0A5P9NPM7"/>
<evidence type="ECO:0000313" key="2">
    <source>
        <dbReference type="EMBL" id="QFU77234.1"/>
    </source>
</evidence>
<dbReference type="KEGG" id="halc:EY643_17090"/>
<dbReference type="Proteomes" id="UP000326287">
    <property type="component" value="Chromosome"/>
</dbReference>
<dbReference type="EMBL" id="CP036422">
    <property type="protein sequence ID" value="QFU77234.1"/>
    <property type="molecule type" value="Genomic_DNA"/>
</dbReference>
<organism evidence="2 3">
    <name type="scientific">Halioglobus maricola</name>
    <dbReference type="NCBI Taxonomy" id="2601894"/>
    <lineage>
        <taxon>Bacteria</taxon>
        <taxon>Pseudomonadati</taxon>
        <taxon>Pseudomonadota</taxon>
        <taxon>Gammaproteobacteria</taxon>
        <taxon>Cellvibrionales</taxon>
        <taxon>Halieaceae</taxon>
        <taxon>Halioglobus</taxon>
    </lineage>
</organism>
<dbReference type="Gene3D" id="3.30.200.20">
    <property type="entry name" value="Phosphorylase Kinase, domain 1"/>
    <property type="match status" value="1"/>
</dbReference>
<evidence type="ECO:0000313" key="3">
    <source>
        <dbReference type="Proteomes" id="UP000326287"/>
    </source>
</evidence>
<feature type="domain" description="Aminoglycoside phosphotransferase" evidence="1">
    <location>
        <begin position="38"/>
        <end position="250"/>
    </location>
</feature>
<proteinExistence type="predicted"/>
<dbReference type="Pfam" id="PF01636">
    <property type="entry name" value="APH"/>
    <property type="match status" value="1"/>
</dbReference>
<gene>
    <name evidence="2" type="ORF">EY643_17090</name>
</gene>
<reference evidence="2 3" key="1">
    <citation type="submission" date="2019-02" db="EMBL/GenBank/DDBJ databases">
        <authorList>
            <person name="Li S.-H."/>
        </authorList>
    </citation>
    <scope>NUCLEOTIDE SEQUENCE [LARGE SCALE GENOMIC DNA]</scope>
    <source>
        <strain evidence="2 3">IMCC14385</strain>
    </source>
</reference>
<dbReference type="SUPFAM" id="SSF56112">
    <property type="entry name" value="Protein kinase-like (PK-like)"/>
    <property type="match status" value="1"/>
</dbReference>
<dbReference type="OrthoDB" id="179763at2"/>
<dbReference type="InterPro" id="IPR011009">
    <property type="entry name" value="Kinase-like_dom_sf"/>
</dbReference>
<protein>
    <recommendedName>
        <fullName evidence="1">Aminoglycoside phosphotransferase domain-containing protein</fullName>
    </recommendedName>
</protein>
<sequence>MATSLPHAIQLKLEQALGQWRQWQCEPALDGAPLIERILAGGHSNWSVLVGTMGRQFVVRVDGVNPAANGINRQHEWTILQSAAEAALAPVPRYFNPDLGVLVCDYLPPEPEQRVDLQALACLLREIHRLPVRHHRLDLAARLASYDKQIQRENLQAWVLLQPHREAVARQFQVCAAEEGPSVLCHNDLLQANRLYSGGTLYALDWEYAANASPWHELAVVVHGDDLTEPQATEVLQYYLQRDATAEEWLRLQRHGYVYRYLELAWYLAQERELLDEEALAYRTTRLTEVYRELSA</sequence>
<name>A0A5P9NPM7_9GAMM</name>
<dbReference type="Gene3D" id="3.90.1200.10">
    <property type="match status" value="1"/>
</dbReference>
<keyword evidence="3" id="KW-1185">Reference proteome</keyword>
<accession>A0A5P9NPM7</accession>